<dbReference type="Proteomes" id="UP000271554">
    <property type="component" value="Chromosome"/>
</dbReference>
<feature type="domain" description="Histidine kinase/HSP90-like ATPase" evidence="2">
    <location>
        <begin position="47"/>
        <end position="179"/>
    </location>
</feature>
<dbReference type="InterPro" id="IPR050267">
    <property type="entry name" value="Anti-sigma-factor_SerPK"/>
</dbReference>
<dbReference type="AlphaFoldDB" id="A0A387HK87"/>
<accession>A0A387HK87</accession>
<evidence type="ECO:0000256" key="1">
    <source>
        <dbReference type="ARBA" id="ARBA00022527"/>
    </source>
</evidence>
<reference evidence="3 4" key="1">
    <citation type="submission" date="2018-10" db="EMBL/GenBank/DDBJ databases">
        <title>Relationship between Morphology and Antimicrobial Activity in Streptomyces.</title>
        <authorList>
            <person name="Kang H.J."/>
            <person name="Kim S.B."/>
        </authorList>
    </citation>
    <scope>NUCLEOTIDE SEQUENCE [LARGE SCALE GENOMIC DNA]</scope>
    <source>
        <strain evidence="3 4">BH38</strain>
    </source>
</reference>
<dbReference type="OrthoDB" id="4140137at2"/>
<keyword evidence="1" id="KW-0418">Kinase</keyword>
<keyword evidence="1" id="KW-0808">Transferase</keyword>
<dbReference type="Gene3D" id="3.30.565.10">
    <property type="entry name" value="Histidine kinase-like ATPase, C-terminal domain"/>
    <property type="match status" value="1"/>
</dbReference>
<dbReference type="PANTHER" id="PTHR35526:SF3">
    <property type="entry name" value="ANTI-SIGMA-F FACTOR RSBW"/>
    <property type="match status" value="1"/>
</dbReference>
<proteinExistence type="predicted"/>
<dbReference type="EMBL" id="CP032698">
    <property type="protein sequence ID" value="AYG80837.1"/>
    <property type="molecule type" value="Genomic_DNA"/>
</dbReference>
<evidence type="ECO:0000259" key="2">
    <source>
        <dbReference type="Pfam" id="PF13581"/>
    </source>
</evidence>
<keyword evidence="1" id="KW-0723">Serine/threonine-protein kinase</keyword>
<evidence type="ECO:0000313" key="4">
    <source>
        <dbReference type="Proteomes" id="UP000271554"/>
    </source>
</evidence>
<organism evidence="3 4">
    <name type="scientific">Streptomyces hundungensis</name>
    <dbReference type="NCBI Taxonomy" id="1077946"/>
    <lineage>
        <taxon>Bacteria</taxon>
        <taxon>Bacillati</taxon>
        <taxon>Actinomycetota</taxon>
        <taxon>Actinomycetes</taxon>
        <taxon>Kitasatosporales</taxon>
        <taxon>Streptomycetaceae</taxon>
        <taxon>Streptomyces</taxon>
    </lineage>
</organism>
<name>A0A387HK87_9ACTN</name>
<dbReference type="GO" id="GO:0004674">
    <property type="term" value="F:protein serine/threonine kinase activity"/>
    <property type="evidence" value="ECO:0007669"/>
    <property type="project" value="UniProtKB-KW"/>
</dbReference>
<dbReference type="InterPro" id="IPR036890">
    <property type="entry name" value="HATPase_C_sf"/>
</dbReference>
<dbReference type="SUPFAM" id="SSF55874">
    <property type="entry name" value="ATPase domain of HSP90 chaperone/DNA topoisomerase II/histidine kinase"/>
    <property type="match status" value="1"/>
</dbReference>
<keyword evidence="4" id="KW-1185">Reference proteome</keyword>
<dbReference type="KEGG" id="shun:DWB77_02975"/>
<evidence type="ECO:0000313" key="3">
    <source>
        <dbReference type="EMBL" id="AYG80837.1"/>
    </source>
</evidence>
<gene>
    <name evidence="3" type="ORF">DWB77_02975</name>
</gene>
<protein>
    <recommendedName>
        <fullName evidence="2">Histidine kinase/HSP90-like ATPase domain-containing protein</fullName>
    </recommendedName>
</protein>
<dbReference type="RefSeq" id="WP_120721720.1">
    <property type="nucleotide sequence ID" value="NZ_CP032698.1"/>
</dbReference>
<dbReference type="Pfam" id="PF13581">
    <property type="entry name" value="HATPase_c_2"/>
    <property type="match status" value="1"/>
</dbReference>
<sequence length="187" mass="20295">MDARNAERHKRVMSKRAASAPAVWGPRRSIYDPANGHFRSLTVYAESPDCARAARDMVGSYLRAWGLPRAVDDAQLVVSELVGNVVHHAVPDDCPTRPGGARKIDVLVKAWPGWLFIGVTDEDSSPPDLPAGELVSSELAGDFAEALLPDRGRGLLLVQRLADAVWWSPNGPSGKTIWCRFDLDGTA</sequence>
<dbReference type="PANTHER" id="PTHR35526">
    <property type="entry name" value="ANTI-SIGMA-F FACTOR RSBW-RELATED"/>
    <property type="match status" value="1"/>
</dbReference>
<dbReference type="InterPro" id="IPR003594">
    <property type="entry name" value="HATPase_dom"/>
</dbReference>
<dbReference type="CDD" id="cd16936">
    <property type="entry name" value="HATPase_RsbW-like"/>
    <property type="match status" value="1"/>
</dbReference>